<sequence>MENSVENAVDTAVEPIVTTGVPAAADPYVRSAAAVVTSTGEDHRVDIRSGHHRLAADEPESAGGRDTATTPVGLLLSAVGSCTAITLRMYAGRKGWPLDTVRVHLGYEKGPDSAVRITRRIDLTGELDATQRARLLEIADRTPVTRAVSQGTPIVAQPDRHHPADATTRAVADHAADRTPDSTAAGTPDDAKETGRHE</sequence>
<protein>
    <submittedName>
        <fullName evidence="2">OsmC family protein</fullName>
    </submittedName>
</protein>
<accession>A0AAU8K3Z1</accession>
<feature type="region of interest" description="Disordered" evidence="1">
    <location>
        <begin position="153"/>
        <end position="198"/>
    </location>
</feature>
<evidence type="ECO:0000256" key="1">
    <source>
        <dbReference type="SAM" id="MobiDB-lite"/>
    </source>
</evidence>
<name>A0AAU8K3Z1_9ACTN</name>
<feature type="region of interest" description="Disordered" evidence="1">
    <location>
        <begin position="47"/>
        <end position="68"/>
    </location>
</feature>
<dbReference type="SUPFAM" id="SSF82784">
    <property type="entry name" value="OsmC-like"/>
    <property type="match status" value="1"/>
</dbReference>
<reference evidence="2" key="1">
    <citation type="submission" date="2024-06" db="EMBL/GenBank/DDBJ databases">
        <title>The genome sequences of Kitasatospora sp. strain HUAS MG31.</title>
        <authorList>
            <person name="Mo P."/>
        </authorList>
    </citation>
    <scope>NUCLEOTIDE SEQUENCE</scope>
    <source>
        <strain evidence="2">HUAS MG31</strain>
    </source>
</reference>
<dbReference type="PANTHER" id="PTHR39624:SF2">
    <property type="entry name" value="OSMC-LIKE PROTEIN"/>
    <property type="match status" value="1"/>
</dbReference>
<dbReference type="Pfam" id="PF02566">
    <property type="entry name" value="OsmC"/>
    <property type="match status" value="1"/>
</dbReference>
<gene>
    <name evidence="2" type="ORF">ABWK59_30260</name>
</gene>
<dbReference type="AlphaFoldDB" id="A0AAU8K3Z1"/>
<evidence type="ECO:0000313" key="2">
    <source>
        <dbReference type="EMBL" id="XCM82893.1"/>
    </source>
</evidence>
<dbReference type="RefSeq" id="WP_354643827.1">
    <property type="nucleotide sequence ID" value="NZ_CP159872.1"/>
</dbReference>
<dbReference type="KEGG" id="kcm:ABWK59_30260"/>
<dbReference type="PANTHER" id="PTHR39624">
    <property type="entry name" value="PROTEIN INVOLVED IN RIMO-MEDIATED BETA-METHYLTHIOLATION OF RIBOSOMAL PROTEIN S12 YCAO"/>
    <property type="match status" value="1"/>
</dbReference>
<dbReference type="InterPro" id="IPR036102">
    <property type="entry name" value="OsmC/Ohrsf"/>
</dbReference>
<feature type="compositionally biased region" description="Basic and acidic residues" evidence="1">
    <location>
        <begin position="189"/>
        <end position="198"/>
    </location>
</feature>
<dbReference type="InterPro" id="IPR015946">
    <property type="entry name" value="KH_dom-like_a/b"/>
</dbReference>
<proteinExistence type="predicted"/>
<organism evidence="2">
    <name type="scientific">Kitasatospora camelliae</name>
    <dbReference type="NCBI Taxonomy" id="3156397"/>
    <lineage>
        <taxon>Bacteria</taxon>
        <taxon>Bacillati</taxon>
        <taxon>Actinomycetota</taxon>
        <taxon>Actinomycetes</taxon>
        <taxon>Kitasatosporales</taxon>
        <taxon>Streptomycetaceae</taxon>
        <taxon>Kitasatospora</taxon>
    </lineage>
</organism>
<dbReference type="EMBL" id="CP159872">
    <property type="protein sequence ID" value="XCM82893.1"/>
    <property type="molecule type" value="Genomic_DNA"/>
</dbReference>
<dbReference type="InterPro" id="IPR003718">
    <property type="entry name" value="OsmC/Ohr_fam"/>
</dbReference>
<dbReference type="Gene3D" id="3.30.300.20">
    <property type="match status" value="1"/>
</dbReference>
<feature type="compositionally biased region" description="Basic and acidic residues" evidence="1">
    <location>
        <begin position="171"/>
        <end position="180"/>
    </location>
</feature>